<dbReference type="PROSITE" id="PS00086">
    <property type="entry name" value="CYTOCHROME_P450"/>
    <property type="match status" value="1"/>
</dbReference>
<evidence type="ECO:0000313" key="9">
    <source>
        <dbReference type="Proteomes" id="UP001320420"/>
    </source>
</evidence>
<dbReference type="InterPro" id="IPR002401">
    <property type="entry name" value="Cyt_P450_E_grp-I"/>
</dbReference>
<evidence type="ECO:0000256" key="3">
    <source>
        <dbReference type="ARBA" id="ARBA00022617"/>
    </source>
</evidence>
<sequence length="441" mass="51009">MNALTKYGDIVRIAPNELVFVTPEALADLYGSHNKNLELFPKTQINNHGNDEHGGIIWEWDPIRHRQVAKQLSPAFSGRALRAKEPTLHKYIDLFVERMKRLGGGPQGVSLPTWVNWLCVDISADMAYNREMNALKDSKYPTSIILPISTNFLTVTEPPYLSLLANFNRAVVVIQMSWRFPLLSPLKYLYLLFTAVKPHSHIRDHSRQQLERRIRRKGAVEHLDFFEQIIPEDREPPKERREMRHLEQVAGQLLLAGYEPPSMWFYFAIYHLLKNPSALDTLSNEIRDTFKSYDDITSGRAAALPYLTACLKESLRLTPGLLTGMPVTICQSSPFALARSPRNFKQPLRFRPERWLPEDHPLYDEQFSSDNRKGFHPFSQGPRACAGKEIAWWQSRVFIAKVLWTFNLEMVSGQHVDIDRDMRGWGMFQKPDVRVRFVPNE</sequence>
<evidence type="ECO:0000256" key="6">
    <source>
        <dbReference type="PIRSR" id="PIRSR602401-1"/>
    </source>
</evidence>
<feature type="binding site" description="axial binding residue" evidence="6">
    <location>
        <position position="385"/>
    </location>
    <ligand>
        <name>heme</name>
        <dbReference type="ChEBI" id="CHEBI:30413"/>
    </ligand>
    <ligandPart>
        <name>Fe</name>
        <dbReference type="ChEBI" id="CHEBI:18248"/>
    </ligandPart>
</feature>
<gene>
    <name evidence="8" type="ORF">SLS62_000058</name>
</gene>
<keyword evidence="9" id="KW-1185">Reference proteome</keyword>
<dbReference type="AlphaFoldDB" id="A0AAN9V1U3"/>
<accession>A0AAN9V1U3</accession>
<dbReference type="GO" id="GO:0005506">
    <property type="term" value="F:iron ion binding"/>
    <property type="evidence" value="ECO:0007669"/>
    <property type="project" value="InterPro"/>
</dbReference>
<dbReference type="SUPFAM" id="SSF48264">
    <property type="entry name" value="Cytochrome P450"/>
    <property type="match status" value="1"/>
</dbReference>
<evidence type="ECO:0000256" key="1">
    <source>
        <dbReference type="ARBA" id="ARBA00001971"/>
    </source>
</evidence>
<dbReference type="Proteomes" id="UP001320420">
    <property type="component" value="Unassembled WGS sequence"/>
</dbReference>
<dbReference type="PRINTS" id="PR00385">
    <property type="entry name" value="P450"/>
</dbReference>
<dbReference type="Gene3D" id="1.10.630.10">
    <property type="entry name" value="Cytochrome P450"/>
    <property type="match status" value="1"/>
</dbReference>
<comment type="caution">
    <text evidence="8">The sequence shown here is derived from an EMBL/GenBank/DDBJ whole genome shotgun (WGS) entry which is preliminary data.</text>
</comment>
<keyword evidence="3 6" id="KW-0349">Heme</keyword>
<dbReference type="InterPro" id="IPR001128">
    <property type="entry name" value="Cyt_P450"/>
</dbReference>
<organism evidence="8 9">
    <name type="scientific">Diatrype stigma</name>
    <dbReference type="NCBI Taxonomy" id="117547"/>
    <lineage>
        <taxon>Eukaryota</taxon>
        <taxon>Fungi</taxon>
        <taxon>Dikarya</taxon>
        <taxon>Ascomycota</taxon>
        <taxon>Pezizomycotina</taxon>
        <taxon>Sordariomycetes</taxon>
        <taxon>Xylariomycetidae</taxon>
        <taxon>Xylariales</taxon>
        <taxon>Diatrypaceae</taxon>
        <taxon>Diatrype</taxon>
    </lineage>
</organism>
<dbReference type="GO" id="GO:0016705">
    <property type="term" value="F:oxidoreductase activity, acting on paired donors, with incorporation or reduction of molecular oxygen"/>
    <property type="evidence" value="ECO:0007669"/>
    <property type="project" value="InterPro"/>
</dbReference>
<reference evidence="8 9" key="1">
    <citation type="submission" date="2024-02" db="EMBL/GenBank/DDBJ databases">
        <title>De novo assembly and annotation of 12 fungi associated with fruit tree decline syndrome in Ontario, Canada.</title>
        <authorList>
            <person name="Sulman M."/>
            <person name="Ellouze W."/>
            <person name="Ilyukhin E."/>
        </authorList>
    </citation>
    <scope>NUCLEOTIDE SEQUENCE [LARGE SCALE GENOMIC DNA]</scope>
    <source>
        <strain evidence="8 9">M11/M66-122</strain>
    </source>
</reference>
<dbReference type="PANTHER" id="PTHR24305:SF210">
    <property type="entry name" value="CYTOCHROME P450 MONOOXYGENASE ASQL-RELATED"/>
    <property type="match status" value="1"/>
</dbReference>
<evidence type="ECO:0000313" key="8">
    <source>
        <dbReference type="EMBL" id="KAK7757681.1"/>
    </source>
</evidence>
<dbReference type="Pfam" id="PF00067">
    <property type="entry name" value="p450"/>
    <property type="match status" value="1"/>
</dbReference>
<dbReference type="PRINTS" id="PR00463">
    <property type="entry name" value="EP450I"/>
</dbReference>
<evidence type="ECO:0000256" key="7">
    <source>
        <dbReference type="RuleBase" id="RU000461"/>
    </source>
</evidence>
<dbReference type="PANTHER" id="PTHR24305">
    <property type="entry name" value="CYTOCHROME P450"/>
    <property type="match status" value="1"/>
</dbReference>
<dbReference type="EMBL" id="JAKJXP020000001">
    <property type="protein sequence ID" value="KAK7757681.1"/>
    <property type="molecule type" value="Genomic_DNA"/>
</dbReference>
<dbReference type="InterPro" id="IPR017972">
    <property type="entry name" value="Cyt_P450_CS"/>
</dbReference>
<protein>
    <recommendedName>
        <fullName evidence="10">Cytochrome P450</fullName>
    </recommendedName>
</protein>
<dbReference type="InterPro" id="IPR050121">
    <property type="entry name" value="Cytochrome_P450_monoxygenase"/>
</dbReference>
<name>A0AAN9V1U3_9PEZI</name>
<comment type="similarity">
    <text evidence="2 7">Belongs to the cytochrome P450 family.</text>
</comment>
<proteinExistence type="inferred from homology"/>
<evidence type="ECO:0000256" key="2">
    <source>
        <dbReference type="ARBA" id="ARBA00010617"/>
    </source>
</evidence>
<keyword evidence="7" id="KW-0503">Monooxygenase</keyword>
<evidence type="ECO:0008006" key="10">
    <source>
        <dbReference type="Google" id="ProtNLM"/>
    </source>
</evidence>
<evidence type="ECO:0000256" key="4">
    <source>
        <dbReference type="ARBA" id="ARBA00022723"/>
    </source>
</evidence>
<keyword evidence="4 6" id="KW-0479">Metal-binding</keyword>
<keyword evidence="7" id="KW-0560">Oxidoreductase</keyword>
<comment type="cofactor">
    <cofactor evidence="1 6">
        <name>heme</name>
        <dbReference type="ChEBI" id="CHEBI:30413"/>
    </cofactor>
</comment>
<dbReference type="InterPro" id="IPR036396">
    <property type="entry name" value="Cyt_P450_sf"/>
</dbReference>
<keyword evidence="5 6" id="KW-0408">Iron</keyword>
<dbReference type="GO" id="GO:0004497">
    <property type="term" value="F:monooxygenase activity"/>
    <property type="evidence" value="ECO:0007669"/>
    <property type="project" value="UniProtKB-KW"/>
</dbReference>
<dbReference type="GO" id="GO:0020037">
    <property type="term" value="F:heme binding"/>
    <property type="evidence" value="ECO:0007669"/>
    <property type="project" value="InterPro"/>
</dbReference>
<evidence type="ECO:0000256" key="5">
    <source>
        <dbReference type="ARBA" id="ARBA00023004"/>
    </source>
</evidence>